<dbReference type="SUPFAM" id="SSF48576">
    <property type="entry name" value="Terpenoid synthases"/>
    <property type="match status" value="1"/>
</dbReference>
<dbReference type="GO" id="GO:0010333">
    <property type="term" value="F:terpene synthase activity"/>
    <property type="evidence" value="ECO:0007669"/>
    <property type="project" value="InterPro"/>
</dbReference>
<accession>A0A563EJI2</accession>
<proteinExistence type="predicted"/>
<dbReference type="EMBL" id="VOBR01000029">
    <property type="protein sequence ID" value="TWP46910.1"/>
    <property type="molecule type" value="Genomic_DNA"/>
</dbReference>
<dbReference type="SFLD" id="SFLDG01020">
    <property type="entry name" value="Terpene_Cyclase_Like_2"/>
    <property type="match status" value="1"/>
</dbReference>
<dbReference type="InterPro" id="IPR034686">
    <property type="entry name" value="Terpene_cyclase-like_2"/>
</dbReference>
<evidence type="ECO:0000256" key="1">
    <source>
        <dbReference type="ARBA" id="ARBA00023239"/>
    </source>
</evidence>
<dbReference type="Gene3D" id="1.10.600.10">
    <property type="entry name" value="Farnesyl Diphosphate Synthase"/>
    <property type="match status" value="1"/>
</dbReference>
<sequence>MPAEAPFPARMHPHVDRVRSRTWARDKGFLDSGVWTPESFDAADYGLFAALTHPHAAPDALDLVADWHTWRFYADDFFAHAFIRTRNIAAAKAFVERLKNLGDPAGPVEEALADLLARSKDLPVGPLHDMLDSWLWELHNDVQGRVPDPVDFVEMRRRTSGAEFAAALARFATGAPPPGRQLTDPFADVVGLHNDVVSFDKDVVGEGTLVNAVLAVRDFFGGEQQDAVHVVQDLISARLRDFQDLAEDDHADALRSWIAGYFTWAARTGRYRGVTPPRRTAFHRPSGLGTAALLVR</sequence>
<organism evidence="2 3">
    <name type="scientific">Lentzea tibetensis</name>
    <dbReference type="NCBI Taxonomy" id="2591470"/>
    <lineage>
        <taxon>Bacteria</taxon>
        <taxon>Bacillati</taxon>
        <taxon>Actinomycetota</taxon>
        <taxon>Actinomycetes</taxon>
        <taxon>Pseudonocardiales</taxon>
        <taxon>Pseudonocardiaceae</taxon>
        <taxon>Lentzea</taxon>
    </lineage>
</organism>
<evidence type="ECO:0000313" key="3">
    <source>
        <dbReference type="Proteomes" id="UP000316639"/>
    </source>
</evidence>
<name>A0A563EJI2_9PSEU</name>
<reference evidence="2 3" key="1">
    <citation type="submission" date="2019-07" db="EMBL/GenBank/DDBJ databases">
        <title>Lentzea xizangensis sp. nov., isolated from Qinghai-Tibetan Plateau Soils.</title>
        <authorList>
            <person name="Huang J."/>
        </authorList>
    </citation>
    <scope>NUCLEOTIDE SEQUENCE [LARGE SCALE GENOMIC DNA]</scope>
    <source>
        <strain evidence="2 3">FXJ1.1311</strain>
    </source>
</reference>
<dbReference type="Proteomes" id="UP000316639">
    <property type="component" value="Unassembled WGS sequence"/>
</dbReference>
<protein>
    <submittedName>
        <fullName evidence="2">Uncharacterized protein</fullName>
    </submittedName>
</protein>
<dbReference type="OrthoDB" id="3676909at2"/>
<dbReference type="InterPro" id="IPR008949">
    <property type="entry name" value="Isoprenoid_synthase_dom_sf"/>
</dbReference>
<dbReference type="SFLD" id="SFLDS00005">
    <property type="entry name" value="Isoprenoid_Synthase_Type_I"/>
    <property type="match status" value="1"/>
</dbReference>
<comment type="caution">
    <text evidence="2">The sequence shown here is derived from an EMBL/GenBank/DDBJ whole genome shotgun (WGS) entry which is preliminary data.</text>
</comment>
<gene>
    <name evidence="2" type="ORF">FKR81_34475</name>
</gene>
<keyword evidence="1" id="KW-0456">Lyase</keyword>
<dbReference type="AlphaFoldDB" id="A0A563EJI2"/>
<evidence type="ECO:0000313" key="2">
    <source>
        <dbReference type="EMBL" id="TWP46910.1"/>
    </source>
</evidence>
<dbReference type="RefSeq" id="WP_146358419.1">
    <property type="nucleotide sequence ID" value="NZ_VOBR01000029.1"/>
</dbReference>
<dbReference type="Pfam" id="PF19086">
    <property type="entry name" value="Terpene_syn_C_2"/>
    <property type="match status" value="1"/>
</dbReference>
<keyword evidence="3" id="KW-1185">Reference proteome</keyword>